<reference evidence="1" key="1">
    <citation type="submission" date="2014-11" db="EMBL/GenBank/DDBJ databases">
        <authorList>
            <person name="Amaro Gonzalez C."/>
        </authorList>
    </citation>
    <scope>NUCLEOTIDE SEQUENCE</scope>
</reference>
<dbReference type="EMBL" id="GBXM01092325">
    <property type="protein sequence ID" value="JAH16252.1"/>
    <property type="molecule type" value="Transcribed_RNA"/>
</dbReference>
<evidence type="ECO:0000313" key="1">
    <source>
        <dbReference type="EMBL" id="JAH16252.1"/>
    </source>
</evidence>
<sequence length="54" mass="6616">MLSKHWHHLPLQYKDFGGLHYKFVFCFTLHENDYRSALSNCNSFEKHIIRQHHC</sequence>
<organism evidence="1">
    <name type="scientific">Anguilla anguilla</name>
    <name type="common">European freshwater eel</name>
    <name type="synonym">Muraena anguilla</name>
    <dbReference type="NCBI Taxonomy" id="7936"/>
    <lineage>
        <taxon>Eukaryota</taxon>
        <taxon>Metazoa</taxon>
        <taxon>Chordata</taxon>
        <taxon>Craniata</taxon>
        <taxon>Vertebrata</taxon>
        <taxon>Euteleostomi</taxon>
        <taxon>Actinopterygii</taxon>
        <taxon>Neopterygii</taxon>
        <taxon>Teleostei</taxon>
        <taxon>Anguilliformes</taxon>
        <taxon>Anguillidae</taxon>
        <taxon>Anguilla</taxon>
    </lineage>
</organism>
<reference evidence="1" key="2">
    <citation type="journal article" date="2015" name="Fish Shellfish Immunol.">
        <title>Early steps in the European eel (Anguilla anguilla)-Vibrio vulnificus interaction in the gills: Role of the RtxA13 toxin.</title>
        <authorList>
            <person name="Callol A."/>
            <person name="Pajuelo D."/>
            <person name="Ebbesson L."/>
            <person name="Teles M."/>
            <person name="MacKenzie S."/>
            <person name="Amaro C."/>
        </authorList>
    </citation>
    <scope>NUCLEOTIDE SEQUENCE</scope>
</reference>
<protein>
    <submittedName>
        <fullName evidence="1">Uncharacterized protein</fullName>
    </submittedName>
</protein>
<name>A0A0E9QIE5_ANGAN</name>
<proteinExistence type="predicted"/>
<dbReference type="AlphaFoldDB" id="A0A0E9QIE5"/>
<accession>A0A0E9QIE5</accession>